<keyword evidence="1" id="KW-1133">Transmembrane helix</keyword>
<dbReference type="EMBL" id="JAKWBI020000367">
    <property type="protein sequence ID" value="KAJ2895922.1"/>
    <property type="molecule type" value="Genomic_DNA"/>
</dbReference>
<feature type="transmembrane region" description="Helical" evidence="1">
    <location>
        <begin position="69"/>
        <end position="86"/>
    </location>
</feature>
<organism evidence="2 3">
    <name type="scientific">Zalerion maritima</name>
    <dbReference type="NCBI Taxonomy" id="339359"/>
    <lineage>
        <taxon>Eukaryota</taxon>
        <taxon>Fungi</taxon>
        <taxon>Dikarya</taxon>
        <taxon>Ascomycota</taxon>
        <taxon>Pezizomycotina</taxon>
        <taxon>Sordariomycetes</taxon>
        <taxon>Lulworthiomycetidae</taxon>
        <taxon>Lulworthiales</taxon>
        <taxon>Lulworthiaceae</taxon>
        <taxon>Zalerion</taxon>
    </lineage>
</organism>
<protein>
    <recommendedName>
        <fullName evidence="4">FUN14 family protein</fullName>
    </recommendedName>
</protein>
<proteinExistence type="predicted"/>
<sequence length="152" mass="16391">MATLTFARAAMLRRGVGRGVPLCATVGLGAFVITSNLRRPIRLDTAAAPYSSKLPVPKEKLNPETIRQLAGGSAAGFLAGVVVSVFSKTLVLFTGIFMVAVQVAARYGIDLIQHFQVKDRLKSSRFIALLRNHPTFKLSFALTFALAAFAHF</sequence>
<feature type="transmembrane region" description="Helical" evidence="1">
    <location>
        <begin position="92"/>
        <end position="109"/>
    </location>
</feature>
<accession>A0AAD5RKA5</accession>
<name>A0AAD5RKA5_9PEZI</name>
<evidence type="ECO:0000313" key="3">
    <source>
        <dbReference type="Proteomes" id="UP001201980"/>
    </source>
</evidence>
<dbReference type="AlphaFoldDB" id="A0AAD5RKA5"/>
<keyword evidence="3" id="KW-1185">Reference proteome</keyword>
<dbReference type="Proteomes" id="UP001201980">
    <property type="component" value="Unassembled WGS sequence"/>
</dbReference>
<gene>
    <name evidence="2" type="ORF">MKZ38_006040</name>
</gene>
<keyword evidence="1" id="KW-0812">Transmembrane</keyword>
<feature type="transmembrane region" description="Helical" evidence="1">
    <location>
        <begin position="15"/>
        <end position="33"/>
    </location>
</feature>
<feature type="transmembrane region" description="Helical" evidence="1">
    <location>
        <begin position="130"/>
        <end position="150"/>
    </location>
</feature>
<reference evidence="2" key="1">
    <citation type="submission" date="2022-07" db="EMBL/GenBank/DDBJ databases">
        <title>Draft genome sequence of Zalerion maritima ATCC 34329, a (micro)plastics degrading marine fungus.</title>
        <authorList>
            <person name="Paco A."/>
            <person name="Goncalves M.F.M."/>
            <person name="Rocha-Santos T.A.P."/>
            <person name="Alves A."/>
        </authorList>
    </citation>
    <scope>NUCLEOTIDE SEQUENCE</scope>
    <source>
        <strain evidence="2">ATCC 34329</strain>
    </source>
</reference>
<evidence type="ECO:0000313" key="2">
    <source>
        <dbReference type="EMBL" id="KAJ2895922.1"/>
    </source>
</evidence>
<comment type="caution">
    <text evidence="2">The sequence shown here is derived from an EMBL/GenBank/DDBJ whole genome shotgun (WGS) entry which is preliminary data.</text>
</comment>
<evidence type="ECO:0008006" key="4">
    <source>
        <dbReference type="Google" id="ProtNLM"/>
    </source>
</evidence>
<evidence type="ECO:0000256" key="1">
    <source>
        <dbReference type="SAM" id="Phobius"/>
    </source>
</evidence>
<keyword evidence="1" id="KW-0472">Membrane</keyword>